<name>A0A1G9BMG6_9EURY</name>
<evidence type="ECO:0000256" key="1">
    <source>
        <dbReference type="SAM" id="Coils"/>
    </source>
</evidence>
<gene>
    <name evidence="2" type="ORF">SAMN04515672_3011</name>
</gene>
<sequence>MLLVQECRIADLEEQLEIVNERISNSSEDFPKDSTDGQ</sequence>
<dbReference type="EMBL" id="FNFE01000004">
    <property type="protein sequence ID" value="SDK40430.1"/>
    <property type="molecule type" value="Genomic_DNA"/>
</dbReference>
<reference evidence="3" key="1">
    <citation type="submission" date="2016-10" db="EMBL/GenBank/DDBJ databases">
        <authorList>
            <person name="Varghese N."/>
            <person name="Submissions S."/>
        </authorList>
    </citation>
    <scope>NUCLEOTIDE SEQUENCE [LARGE SCALE GENOMIC DNA]</scope>
    <source>
        <strain evidence="3">B4,CECT 8067,JCM 17497</strain>
    </source>
</reference>
<dbReference type="AlphaFoldDB" id="A0A1G9BMG6"/>
<feature type="coiled-coil region" evidence="1">
    <location>
        <begin position="2"/>
        <end position="29"/>
    </location>
</feature>
<organism evidence="2 3">
    <name type="scientific">Natronorubrum texcoconense</name>
    <dbReference type="NCBI Taxonomy" id="1095776"/>
    <lineage>
        <taxon>Archaea</taxon>
        <taxon>Methanobacteriati</taxon>
        <taxon>Methanobacteriota</taxon>
        <taxon>Stenosarchaea group</taxon>
        <taxon>Halobacteria</taxon>
        <taxon>Halobacteriales</taxon>
        <taxon>Natrialbaceae</taxon>
        <taxon>Natronorubrum</taxon>
    </lineage>
</organism>
<accession>A0A1G9BMG6</accession>
<keyword evidence="3" id="KW-1185">Reference proteome</keyword>
<proteinExistence type="predicted"/>
<dbReference type="Proteomes" id="UP000198882">
    <property type="component" value="Unassembled WGS sequence"/>
</dbReference>
<keyword evidence="1" id="KW-0175">Coiled coil</keyword>
<protein>
    <submittedName>
        <fullName evidence="2">Uncharacterized protein</fullName>
    </submittedName>
</protein>
<evidence type="ECO:0000313" key="3">
    <source>
        <dbReference type="Proteomes" id="UP000198882"/>
    </source>
</evidence>
<evidence type="ECO:0000313" key="2">
    <source>
        <dbReference type="EMBL" id="SDK40430.1"/>
    </source>
</evidence>